<feature type="transmembrane region" description="Helical" evidence="1">
    <location>
        <begin position="105"/>
        <end position="128"/>
    </location>
</feature>
<keyword evidence="1" id="KW-0812">Transmembrane</keyword>
<name>A0A7C2YJ37_9CREN</name>
<feature type="transmembrane region" description="Helical" evidence="1">
    <location>
        <begin position="50"/>
        <end position="67"/>
    </location>
</feature>
<sequence length="179" mass="19883">MKGVTRFLGILTFIVAFFGISLSIYLNPWFSITKNALSDLGRVGLEKSYIFNWTLIISSILALLYSFHLSSAIPGKLGCIGVGIYIVGAFSLMGIGLFPEGTRPHYFVSLEFFILMSASLLIFGVSLARHGKKSYGYALIGLFLLSFLGSYFIAWPSVAMLELYNIFCYFAGFLIIYKL</sequence>
<keyword evidence="1" id="KW-0472">Membrane</keyword>
<dbReference type="InterPro" id="IPR009339">
    <property type="entry name" value="DUF998"/>
</dbReference>
<organism evidence="2">
    <name type="scientific">Fervidicoccus fontis</name>
    <dbReference type="NCBI Taxonomy" id="683846"/>
    <lineage>
        <taxon>Archaea</taxon>
        <taxon>Thermoproteota</taxon>
        <taxon>Thermoprotei</taxon>
        <taxon>Fervidicoccales</taxon>
        <taxon>Fervidicoccaceae</taxon>
        <taxon>Fervidicoccus</taxon>
    </lineage>
</organism>
<keyword evidence="1" id="KW-1133">Transmembrane helix</keyword>
<feature type="transmembrane region" description="Helical" evidence="1">
    <location>
        <begin position="79"/>
        <end position="99"/>
    </location>
</feature>
<gene>
    <name evidence="2" type="ORF">ENO36_00445</name>
</gene>
<feature type="transmembrane region" description="Helical" evidence="1">
    <location>
        <begin position="159"/>
        <end position="177"/>
    </location>
</feature>
<evidence type="ECO:0000256" key="1">
    <source>
        <dbReference type="SAM" id="Phobius"/>
    </source>
</evidence>
<protein>
    <submittedName>
        <fullName evidence="2">DUF998 domain-containing protein</fullName>
    </submittedName>
</protein>
<dbReference type="EMBL" id="DSFE01000011">
    <property type="protein sequence ID" value="HEU97311.1"/>
    <property type="molecule type" value="Genomic_DNA"/>
</dbReference>
<comment type="caution">
    <text evidence="2">The sequence shown here is derived from an EMBL/GenBank/DDBJ whole genome shotgun (WGS) entry which is preliminary data.</text>
</comment>
<proteinExistence type="predicted"/>
<reference evidence="2" key="1">
    <citation type="journal article" date="2020" name="mSystems">
        <title>Genome- and Community-Level Interaction Insights into Carbon Utilization and Element Cycling Functions of Hydrothermarchaeota in Hydrothermal Sediment.</title>
        <authorList>
            <person name="Zhou Z."/>
            <person name="Liu Y."/>
            <person name="Xu W."/>
            <person name="Pan J."/>
            <person name="Luo Z.H."/>
            <person name="Li M."/>
        </authorList>
    </citation>
    <scope>NUCLEOTIDE SEQUENCE [LARGE SCALE GENOMIC DNA]</scope>
    <source>
        <strain evidence="2">SpSt-1259</strain>
    </source>
</reference>
<accession>A0A7C2YJ37</accession>
<feature type="transmembrane region" description="Helical" evidence="1">
    <location>
        <begin position="7"/>
        <end position="30"/>
    </location>
</feature>
<evidence type="ECO:0000313" key="2">
    <source>
        <dbReference type="EMBL" id="HEU97311.1"/>
    </source>
</evidence>
<dbReference type="Proteomes" id="UP000885664">
    <property type="component" value="Unassembled WGS sequence"/>
</dbReference>
<dbReference type="AlphaFoldDB" id="A0A7C2YJ37"/>
<dbReference type="PANTHER" id="PTHR42241">
    <property type="entry name" value="HYPOTHETICAL MEMBRANE PROTEIN, CONSERVED, DUF998 FAMILY"/>
    <property type="match status" value="1"/>
</dbReference>
<dbReference type="Pfam" id="PF06197">
    <property type="entry name" value="DUF998"/>
    <property type="match status" value="1"/>
</dbReference>
<feature type="transmembrane region" description="Helical" evidence="1">
    <location>
        <begin position="135"/>
        <end position="153"/>
    </location>
</feature>
<dbReference type="PANTHER" id="PTHR42241:SF2">
    <property type="entry name" value="HYPOTHETICAL MEMBRANE PROTEIN, CONSERVED, DUF998 FAMILY"/>
    <property type="match status" value="1"/>
</dbReference>